<dbReference type="InterPro" id="IPR050411">
    <property type="entry name" value="AlphaKG_dependent_hydroxylases"/>
</dbReference>
<comment type="cofactor">
    <cofactor evidence="1">
        <name>Fe(2+)</name>
        <dbReference type="ChEBI" id="CHEBI:29033"/>
    </cofactor>
</comment>
<dbReference type="InterPro" id="IPR003819">
    <property type="entry name" value="TauD/TfdA-like"/>
</dbReference>
<feature type="domain" description="Gamma-butyrobetaine hydroxylase-like N-terminal" evidence="11">
    <location>
        <begin position="47"/>
        <end position="114"/>
    </location>
</feature>
<dbReference type="STRING" id="7102.A0A2A4JWN7"/>
<keyword evidence="6" id="KW-0124">Carnitine biosynthesis</keyword>
<dbReference type="GO" id="GO:0016706">
    <property type="term" value="F:2-oxoglutarate-dependent dioxygenase activity"/>
    <property type="evidence" value="ECO:0007669"/>
    <property type="project" value="UniProtKB-ARBA"/>
</dbReference>
<dbReference type="Pfam" id="PF06155">
    <property type="entry name" value="GBBH-like_N"/>
    <property type="match status" value="1"/>
</dbReference>
<dbReference type="PANTHER" id="PTHR10696">
    <property type="entry name" value="GAMMA-BUTYROBETAINE HYDROXYLASE-RELATED"/>
    <property type="match status" value="1"/>
</dbReference>
<dbReference type="SUPFAM" id="SSF51197">
    <property type="entry name" value="Clavaminate synthase-like"/>
    <property type="match status" value="1"/>
</dbReference>
<dbReference type="EMBL" id="NWSH01000470">
    <property type="protein sequence ID" value="PCG76196.1"/>
    <property type="molecule type" value="Genomic_DNA"/>
</dbReference>
<reference evidence="12" key="1">
    <citation type="submission" date="2017-09" db="EMBL/GenBank/DDBJ databases">
        <title>Contemporary evolution of a Lepidopteran species, Heliothis virescens, in response to modern agricultural practices.</title>
        <authorList>
            <person name="Fritz M.L."/>
            <person name="Deyonke A.M."/>
            <person name="Papanicolaou A."/>
            <person name="Micinski S."/>
            <person name="Westbrook J."/>
            <person name="Gould F."/>
        </authorList>
    </citation>
    <scope>NUCLEOTIDE SEQUENCE [LARGE SCALE GENOMIC DNA]</scope>
    <source>
        <strain evidence="12">HvINT-</strain>
        <tissue evidence="12">Whole body</tissue>
    </source>
</reference>
<evidence type="ECO:0000259" key="11">
    <source>
        <dbReference type="Pfam" id="PF06155"/>
    </source>
</evidence>
<dbReference type="Pfam" id="PF02668">
    <property type="entry name" value="TauD"/>
    <property type="match status" value="1"/>
</dbReference>
<dbReference type="GO" id="GO:0005739">
    <property type="term" value="C:mitochondrion"/>
    <property type="evidence" value="ECO:0007669"/>
    <property type="project" value="TreeGrafter"/>
</dbReference>
<comment type="caution">
    <text evidence="12">The sequence shown here is derived from an EMBL/GenBank/DDBJ whole genome shotgun (WGS) entry which is preliminary data.</text>
</comment>
<dbReference type="CDD" id="cd00250">
    <property type="entry name" value="CAS_like"/>
    <property type="match status" value="1"/>
</dbReference>
<evidence type="ECO:0000256" key="3">
    <source>
        <dbReference type="ARBA" id="ARBA00005022"/>
    </source>
</evidence>
<evidence type="ECO:0000256" key="8">
    <source>
        <dbReference type="ARBA" id="ARBA00023002"/>
    </source>
</evidence>
<dbReference type="Gene3D" id="3.30.2020.30">
    <property type="match status" value="1"/>
</dbReference>
<dbReference type="InterPro" id="IPR038492">
    <property type="entry name" value="GBBH-like_N_sf"/>
</dbReference>
<evidence type="ECO:0000256" key="1">
    <source>
        <dbReference type="ARBA" id="ARBA00001954"/>
    </source>
</evidence>
<dbReference type="FunFam" id="3.30.2020.30:FF:000002">
    <property type="entry name" value="Putative gamma-butyrobetaine dioxygenase"/>
    <property type="match status" value="1"/>
</dbReference>
<keyword evidence="7" id="KW-0223">Dioxygenase</keyword>
<comment type="pathway">
    <text evidence="3">Amine and polyamine biosynthesis; carnitine biosynthesis.</text>
</comment>
<feature type="domain" description="TauD/TfdA-like" evidence="10">
    <location>
        <begin position="150"/>
        <end position="392"/>
    </location>
</feature>
<evidence type="ECO:0000256" key="2">
    <source>
        <dbReference type="ARBA" id="ARBA00001961"/>
    </source>
</evidence>
<evidence type="ECO:0000313" key="12">
    <source>
        <dbReference type="EMBL" id="PCG76196.1"/>
    </source>
</evidence>
<evidence type="ECO:0000256" key="6">
    <source>
        <dbReference type="ARBA" id="ARBA00022873"/>
    </source>
</evidence>
<keyword evidence="8" id="KW-0560">Oxidoreductase</keyword>
<keyword evidence="5" id="KW-0479">Metal-binding</keyword>
<dbReference type="InterPro" id="IPR010376">
    <property type="entry name" value="GBBH-like_N"/>
</dbReference>
<dbReference type="InterPro" id="IPR042098">
    <property type="entry name" value="TauD-like_sf"/>
</dbReference>
<keyword evidence="9" id="KW-0408">Iron</keyword>
<evidence type="ECO:0008006" key="13">
    <source>
        <dbReference type="Google" id="ProtNLM"/>
    </source>
</evidence>
<dbReference type="AlphaFoldDB" id="A0A2A4JWN7"/>
<proteinExistence type="inferred from homology"/>
<name>A0A2A4JWN7_HELVI</name>
<protein>
    <recommendedName>
        <fullName evidence="13">Gamma-butyrobetaine dioxygenase</fullName>
    </recommendedName>
</protein>
<organism evidence="12">
    <name type="scientific">Heliothis virescens</name>
    <name type="common">Tobacco budworm moth</name>
    <dbReference type="NCBI Taxonomy" id="7102"/>
    <lineage>
        <taxon>Eukaryota</taxon>
        <taxon>Metazoa</taxon>
        <taxon>Ecdysozoa</taxon>
        <taxon>Arthropoda</taxon>
        <taxon>Hexapoda</taxon>
        <taxon>Insecta</taxon>
        <taxon>Pterygota</taxon>
        <taxon>Neoptera</taxon>
        <taxon>Endopterygota</taxon>
        <taxon>Lepidoptera</taxon>
        <taxon>Glossata</taxon>
        <taxon>Ditrysia</taxon>
        <taxon>Noctuoidea</taxon>
        <taxon>Noctuidae</taxon>
        <taxon>Heliothinae</taxon>
        <taxon>Heliothis</taxon>
    </lineage>
</organism>
<evidence type="ECO:0000259" key="10">
    <source>
        <dbReference type="Pfam" id="PF02668"/>
    </source>
</evidence>
<dbReference type="GO" id="GO:0045329">
    <property type="term" value="P:carnitine biosynthetic process"/>
    <property type="evidence" value="ECO:0007669"/>
    <property type="project" value="UniProtKB-UniPathway"/>
</dbReference>
<evidence type="ECO:0000256" key="5">
    <source>
        <dbReference type="ARBA" id="ARBA00022723"/>
    </source>
</evidence>
<dbReference type="GO" id="GO:0046872">
    <property type="term" value="F:metal ion binding"/>
    <property type="evidence" value="ECO:0007669"/>
    <property type="project" value="UniProtKB-KW"/>
</dbReference>
<comment type="cofactor">
    <cofactor evidence="2">
        <name>L-ascorbate</name>
        <dbReference type="ChEBI" id="CHEBI:38290"/>
    </cofactor>
</comment>
<evidence type="ECO:0000256" key="9">
    <source>
        <dbReference type="ARBA" id="ARBA00023004"/>
    </source>
</evidence>
<gene>
    <name evidence="12" type="ORF">B5V51_10134</name>
</gene>
<evidence type="ECO:0000256" key="4">
    <source>
        <dbReference type="ARBA" id="ARBA00008654"/>
    </source>
</evidence>
<evidence type="ECO:0000256" key="7">
    <source>
        <dbReference type="ARBA" id="ARBA00022964"/>
    </source>
</evidence>
<dbReference type="Gene3D" id="3.60.130.10">
    <property type="entry name" value="Clavaminate synthase-like"/>
    <property type="match status" value="1"/>
</dbReference>
<dbReference type="FunFam" id="3.60.130.10:FF:000001">
    <property type="entry name" value="Trimethyllysine dioxygenase, mitochondrial"/>
    <property type="match status" value="1"/>
</dbReference>
<comment type="similarity">
    <text evidence="4">Belongs to the gamma-BBH/TMLD family.</text>
</comment>
<dbReference type="UniPathway" id="UPA00118"/>
<sequence>MFALRLATRAKHFAQSLPSAASIKLIHTLNVLHKNKTDDLLNVDICGESLQFPYVWLRENCQCEQCYHTTAKSRILDWSKFDINVKPKDVSNNQNYLQVTWDDGHTSQYNLNWLKLRGFTPELQKNYTDTIYKPKKITWHGDEFNKIFSKHDYNEILNSDEALYNWLHQFSVYGVALIQNTPDSETAVDAIVSKIGFTKRTHYGVKFVVRNVPNTSNVAYLSSNLQLHTDLPYYEYCPGTNLLHCLVQTKSKGGENLLSDCHYTAKYMEEHHPEQYKLLTDTEIEWRDVGIEDGNEFFKLYREPVIRLDRHGEITRINFSIPQRGSQFPGPIETVKPWYEAHRNFLALNHKFAARFKTKAGDILCFDNIRFLHGRNAYEDSDNNVRQLIGAYVDWDEIYSRLRCLKVKLKNEDGIC</sequence>
<dbReference type="PANTHER" id="PTHR10696:SF33">
    <property type="entry name" value="GAMMA-BUTYROBETAINE DIOXYGENASE"/>
    <property type="match status" value="1"/>
</dbReference>
<accession>A0A2A4JWN7</accession>